<dbReference type="InterPro" id="IPR021235">
    <property type="entry name" value="DUF2637"/>
</dbReference>
<gene>
    <name evidence="2" type="ORF">GCM10023082_26820</name>
</gene>
<evidence type="ECO:0000313" key="2">
    <source>
        <dbReference type="EMBL" id="GAA3727488.1"/>
    </source>
</evidence>
<keyword evidence="3" id="KW-1185">Reference proteome</keyword>
<evidence type="ECO:0008006" key="4">
    <source>
        <dbReference type="Google" id="ProtNLM"/>
    </source>
</evidence>
<keyword evidence="1" id="KW-0472">Membrane</keyword>
<keyword evidence="1" id="KW-1133">Transmembrane helix</keyword>
<dbReference type="Proteomes" id="UP001499884">
    <property type="component" value="Unassembled WGS sequence"/>
</dbReference>
<dbReference type="EMBL" id="BAABEP010000014">
    <property type="protein sequence ID" value="GAA3727488.1"/>
    <property type="molecule type" value="Genomic_DNA"/>
</dbReference>
<name>A0ABP7EY20_9ACTN</name>
<reference evidence="3" key="1">
    <citation type="journal article" date="2019" name="Int. J. Syst. Evol. Microbiol.">
        <title>The Global Catalogue of Microorganisms (GCM) 10K type strain sequencing project: providing services to taxonomists for standard genome sequencing and annotation.</title>
        <authorList>
            <consortium name="The Broad Institute Genomics Platform"/>
            <consortium name="The Broad Institute Genome Sequencing Center for Infectious Disease"/>
            <person name="Wu L."/>
            <person name="Ma J."/>
        </authorList>
    </citation>
    <scope>NUCLEOTIDE SEQUENCE [LARGE SCALE GENOMIC DNA]</scope>
    <source>
        <strain evidence="3">JCM 30846</strain>
    </source>
</reference>
<sequence>MTWTARQSLAAGAATVTVAITGGAFWLSYEHLHDVAAANGLPGVRAWAWPGVIDSFIIAGEILMLRASLRRGRFDWFACLLASVGSVGSIALNVAGVGPAAAPMQYVVAAVPPSAALLAFAAVMRQLHGALAKEPAPQRAAAEPAPSPAIPRPELVPAGVRLLPLVGPGAAAREPGTVAHPEVVPAGARLLPLVAAEMTTEVTLERIEPEPEQAVIRPAVQTGWRALDWPPVSDRTVTALTRMMTTPTPADEARQVVTVPVTITPAELRKRARKLNREAVNDTGRPVTIATLMDELGLSRRDATALRREITDGRRS</sequence>
<dbReference type="Pfam" id="PF10935">
    <property type="entry name" value="DUF2637"/>
    <property type="match status" value="1"/>
</dbReference>
<feature type="transmembrane region" description="Helical" evidence="1">
    <location>
        <begin position="104"/>
        <end position="123"/>
    </location>
</feature>
<comment type="caution">
    <text evidence="2">The sequence shown here is derived from an EMBL/GenBank/DDBJ whole genome shotgun (WGS) entry which is preliminary data.</text>
</comment>
<organism evidence="2 3">
    <name type="scientific">Streptomyces tremellae</name>
    <dbReference type="NCBI Taxonomy" id="1124239"/>
    <lineage>
        <taxon>Bacteria</taxon>
        <taxon>Bacillati</taxon>
        <taxon>Actinomycetota</taxon>
        <taxon>Actinomycetes</taxon>
        <taxon>Kitasatosporales</taxon>
        <taxon>Streptomycetaceae</taxon>
        <taxon>Streptomyces</taxon>
    </lineage>
</organism>
<accession>A0ABP7EY20</accession>
<keyword evidence="1" id="KW-0812">Transmembrane</keyword>
<evidence type="ECO:0000256" key="1">
    <source>
        <dbReference type="SAM" id="Phobius"/>
    </source>
</evidence>
<feature type="transmembrane region" description="Helical" evidence="1">
    <location>
        <begin position="77"/>
        <end position="98"/>
    </location>
</feature>
<evidence type="ECO:0000313" key="3">
    <source>
        <dbReference type="Proteomes" id="UP001499884"/>
    </source>
</evidence>
<proteinExistence type="predicted"/>
<feature type="transmembrane region" description="Helical" evidence="1">
    <location>
        <begin position="47"/>
        <end position="65"/>
    </location>
</feature>
<dbReference type="RefSeq" id="WP_345645799.1">
    <property type="nucleotide sequence ID" value="NZ_BAABEP010000014.1"/>
</dbReference>
<feature type="transmembrane region" description="Helical" evidence="1">
    <location>
        <begin position="9"/>
        <end position="27"/>
    </location>
</feature>
<protein>
    <recommendedName>
        <fullName evidence="4">DUF2637 domain-containing protein</fullName>
    </recommendedName>
</protein>